<gene>
    <name evidence="1" type="ORF">chiPu_0030033</name>
</gene>
<dbReference type="EMBL" id="BEZZ01173025">
    <property type="protein sequence ID" value="GCC45986.1"/>
    <property type="molecule type" value="Genomic_DNA"/>
</dbReference>
<dbReference type="Proteomes" id="UP000287033">
    <property type="component" value="Unassembled WGS sequence"/>
</dbReference>
<proteinExistence type="predicted"/>
<organism evidence="1 2">
    <name type="scientific">Chiloscyllium punctatum</name>
    <name type="common">Brownbanded bambooshark</name>
    <name type="synonym">Hemiscyllium punctatum</name>
    <dbReference type="NCBI Taxonomy" id="137246"/>
    <lineage>
        <taxon>Eukaryota</taxon>
        <taxon>Metazoa</taxon>
        <taxon>Chordata</taxon>
        <taxon>Craniata</taxon>
        <taxon>Vertebrata</taxon>
        <taxon>Chondrichthyes</taxon>
        <taxon>Elasmobranchii</taxon>
        <taxon>Galeomorphii</taxon>
        <taxon>Galeoidea</taxon>
        <taxon>Orectolobiformes</taxon>
        <taxon>Hemiscylliidae</taxon>
        <taxon>Chiloscyllium</taxon>
    </lineage>
</organism>
<keyword evidence="2" id="KW-1185">Reference proteome</keyword>
<feature type="non-terminal residue" evidence="1">
    <location>
        <position position="1"/>
    </location>
</feature>
<protein>
    <submittedName>
        <fullName evidence="1">Uncharacterized protein</fullName>
    </submittedName>
</protein>
<reference evidence="1 2" key="1">
    <citation type="journal article" date="2018" name="Nat. Ecol. Evol.">
        <title>Shark genomes provide insights into elasmobranch evolution and the origin of vertebrates.</title>
        <authorList>
            <person name="Hara Y"/>
            <person name="Yamaguchi K"/>
            <person name="Onimaru K"/>
            <person name="Kadota M"/>
            <person name="Koyanagi M"/>
            <person name="Keeley SD"/>
            <person name="Tatsumi K"/>
            <person name="Tanaka K"/>
            <person name="Motone F"/>
            <person name="Kageyama Y"/>
            <person name="Nozu R"/>
            <person name="Adachi N"/>
            <person name="Nishimura O"/>
            <person name="Nakagawa R"/>
            <person name="Tanegashima C"/>
            <person name="Kiyatake I"/>
            <person name="Matsumoto R"/>
            <person name="Murakumo K"/>
            <person name="Nishida K"/>
            <person name="Terakita A"/>
            <person name="Kuratani S"/>
            <person name="Sato K"/>
            <person name="Hyodo S Kuraku.S."/>
        </authorList>
    </citation>
    <scope>NUCLEOTIDE SEQUENCE [LARGE SCALE GENOMIC DNA]</scope>
</reference>
<evidence type="ECO:0000313" key="1">
    <source>
        <dbReference type="EMBL" id="GCC45986.1"/>
    </source>
</evidence>
<accession>A0A401TTM3</accession>
<comment type="caution">
    <text evidence="1">The sequence shown here is derived from an EMBL/GenBank/DDBJ whole genome shotgun (WGS) entry which is preliminary data.</text>
</comment>
<evidence type="ECO:0000313" key="2">
    <source>
        <dbReference type="Proteomes" id="UP000287033"/>
    </source>
</evidence>
<name>A0A401TTM3_CHIPU</name>
<dbReference type="AlphaFoldDB" id="A0A401TTM3"/>
<sequence>GTDRGEFRENVGIHPGETELLWLDESLKLDGE</sequence>